<dbReference type="PANTHER" id="PTHR43751">
    <property type="entry name" value="SULFATASE"/>
    <property type="match status" value="1"/>
</dbReference>
<keyword evidence="1" id="KW-0812">Transmembrane</keyword>
<dbReference type="PANTHER" id="PTHR43751:SF3">
    <property type="entry name" value="SULFATASE N-TERMINAL DOMAIN-CONTAINING PROTEIN"/>
    <property type="match status" value="1"/>
</dbReference>
<keyword evidence="4" id="KW-1185">Reference proteome</keyword>
<evidence type="ECO:0000256" key="1">
    <source>
        <dbReference type="SAM" id="Phobius"/>
    </source>
</evidence>
<reference evidence="3 4" key="1">
    <citation type="submission" date="2024-06" db="EMBL/GenBank/DDBJ databases">
        <title>Genomic Encyclopedia of Type Strains, Phase V (KMG-V): Genome sequencing to study the core and pangenomes of soil and plant-associated prokaryotes.</title>
        <authorList>
            <person name="Whitman W."/>
        </authorList>
    </citation>
    <scope>NUCLEOTIDE SEQUENCE [LARGE SCALE GENOMIC DNA]</scope>
    <source>
        <strain evidence="3 4">NE40</strain>
    </source>
</reference>
<dbReference type="Pfam" id="PF00884">
    <property type="entry name" value="Sulfatase"/>
    <property type="match status" value="1"/>
</dbReference>
<evidence type="ECO:0000259" key="2">
    <source>
        <dbReference type="Pfam" id="PF00884"/>
    </source>
</evidence>
<feature type="transmembrane region" description="Helical" evidence="1">
    <location>
        <begin position="104"/>
        <end position="124"/>
    </location>
</feature>
<feature type="transmembrane region" description="Helical" evidence="1">
    <location>
        <begin position="12"/>
        <end position="31"/>
    </location>
</feature>
<dbReference type="RefSeq" id="WP_354008159.1">
    <property type="nucleotide sequence ID" value="NZ_JBEWTA010000001.1"/>
</dbReference>
<keyword evidence="1" id="KW-0472">Membrane</keyword>
<dbReference type="InterPro" id="IPR000917">
    <property type="entry name" value="Sulfatase_N"/>
</dbReference>
<sequence length="620" mass="69574">MKVSKSTVGEWLLLVMLTLGLMLLQGGYRFWMFAETFAIKKGSINADMMIAAFWESPKLQSDLLHYLMMQFLLHLSLAVLAWLLARCFLKRLPDYANQPKRVIVLFWAVLVLCTFIGNSLVYKFSFFSWYTAINEWFAIAFLALVGALTIYLSRGWVLLLVAAWLLPFTSTTKHTVAESEQPNIFIIGVDSLRADIIEAEQSPAPVLKAITESSAYFKNTLTPVARTFPAWISILTGNAPQTTGVRINLQNVSEMDWSQTLPSILQTRGYQTAYITDEKRFSNIDHRYGFDVLGGPEIGAYDFMLGRINDFPLSNLVMNSGLGKKLFRYTHLNRAADHVYDPDYFVDKTIELLGGMGSKGSVFAAVHLCLPHWPYVWGDAGRDKTLFVRYLKAAAEADRQVGRLLDGLQRKGMLENSIVVFLSDHGEAFPTAYENGKPLFPWLSEKYVDYVGLHGTDLLSINQNRVLLAIKDYRPKARFNPQTVTEVASLMDIAPTLLGLVGMERPSDRYFDGVDLLAEGSEAILQSRTLFLETGFTVEAMFRAKGLNLTDIVNESFDFYEIDTDTGRLQVKHDSAHSLIENKSFGVLKDGLLKVTGASHEAGNTLDIKTGEVFFSEPLE</sequence>
<dbReference type="Proteomes" id="UP001549366">
    <property type="component" value="Unassembled WGS sequence"/>
</dbReference>
<dbReference type="InterPro" id="IPR017850">
    <property type="entry name" value="Alkaline_phosphatase_core_sf"/>
</dbReference>
<protein>
    <recommendedName>
        <fullName evidence="2">Sulfatase N-terminal domain-containing protein</fullName>
    </recommendedName>
</protein>
<organism evidence="3 4">
    <name type="scientific">Endozoicomonas lisbonensis</name>
    <dbReference type="NCBI Taxonomy" id="3120522"/>
    <lineage>
        <taxon>Bacteria</taxon>
        <taxon>Pseudomonadati</taxon>
        <taxon>Pseudomonadota</taxon>
        <taxon>Gammaproteobacteria</taxon>
        <taxon>Oceanospirillales</taxon>
        <taxon>Endozoicomonadaceae</taxon>
        <taxon>Endozoicomonas</taxon>
    </lineage>
</organism>
<gene>
    <name evidence="3" type="ORF">V5J35_003242</name>
</gene>
<keyword evidence="1" id="KW-1133">Transmembrane helix</keyword>
<feature type="domain" description="Sulfatase N-terminal" evidence="2">
    <location>
        <begin position="182"/>
        <end position="503"/>
    </location>
</feature>
<dbReference type="SUPFAM" id="SSF53649">
    <property type="entry name" value="Alkaline phosphatase-like"/>
    <property type="match status" value="1"/>
</dbReference>
<accession>A0ABV2SJX0</accession>
<feature type="transmembrane region" description="Helical" evidence="1">
    <location>
        <begin position="136"/>
        <end position="166"/>
    </location>
</feature>
<feature type="transmembrane region" description="Helical" evidence="1">
    <location>
        <begin position="63"/>
        <end position="84"/>
    </location>
</feature>
<evidence type="ECO:0000313" key="4">
    <source>
        <dbReference type="Proteomes" id="UP001549366"/>
    </source>
</evidence>
<dbReference type="EMBL" id="JBEWTB010000002">
    <property type="protein sequence ID" value="MET4758050.1"/>
    <property type="molecule type" value="Genomic_DNA"/>
</dbReference>
<evidence type="ECO:0000313" key="3">
    <source>
        <dbReference type="EMBL" id="MET4758050.1"/>
    </source>
</evidence>
<dbReference type="InterPro" id="IPR052701">
    <property type="entry name" value="GAG_Ulvan_Degrading_Sulfatases"/>
</dbReference>
<comment type="caution">
    <text evidence="3">The sequence shown here is derived from an EMBL/GenBank/DDBJ whole genome shotgun (WGS) entry which is preliminary data.</text>
</comment>
<proteinExistence type="predicted"/>
<dbReference type="Gene3D" id="3.40.720.10">
    <property type="entry name" value="Alkaline Phosphatase, subunit A"/>
    <property type="match status" value="1"/>
</dbReference>
<name>A0ABV2SJX0_9GAMM</name>